<name>A0A1G7DTE9_9FLAO</name>
<evidence type="ECO:0000259" key="2">
    <source>
        <dbReference type="Pfam" id="PF25583"/>
    </source>
</evidence>
<dbReference type="EMBL" id="FNAS01000012">
    <property type="protein sequence ID" value="SDE54799.1"/>
    <property type="molecule type" value="Genomic_DNA"/>
</dbReference>
<dbReference type="AlphaFoldDB" id="A0A1G7DTE9"/>
<dbReference type="PROSITE" id="PS52050">
    <property type="entry name" value="WYL"/>
    <property type="match status" value="1"/>
</dbReference>
<dbReference type="Pfam" id="PF13280">
    <property type="entry name" value="WYL"/>
    <property type="match status" value="1"/>
</dbReference>
<keyword evidence="4" id="KW-1185">Reference proteome</keyword>
<dbReference type="InterPro" id="IPR057727">
    <property type="entry name" value="WCX_dom"/>
</dbReference>
<feature type="domain" description="WYL" evidence="1">
    <location>
        <begin position="156"/>
        <end position="222"/>
    </location>
</feature>
<proteinExistence type="predicted"/>
<organism evidence="3 4">
    <name type="scientific">Riemerella columbipharyngis</name>
    <dbReference type="NCBI Taxonomy" id="1071918"/>
    <lineage>
        <taxon>Bacteria</taxon>
        <taxon>Pseudomonadati</taxon>
        <taxon>Bacteroidota</taxon>
        <taxon>Flavobacteriia</taxon>
        <taxon>Flavobacteriales</taxon>
        <taxon>Weeksellaceae</taxon>
        <taxon>Riemerella</taxon>
    </lineage>
</organism>
<reference evidence="3 4" key="1">
    <citation type="submission" date="2016-10" db="EMBL/GenBank/DDBJ databases">
        <authorList>
            <person name="de Groot N.N."/>
        </authorList>
    </citation>
    <scope>NUCLEOTIDE SEQUENCE [LARGE SCALE GENOMIC DNA]</scope>
    <source>
        <strain evidence="3 4">DSM 24015</strain>
    </source>
</reference>
<evidence type="ECO:0000259" key="1">
    <source>
        <dbReference type="Pfam" id="PF13280"/>
    </source>
</evidence>
<dbReference type="InterPro" id="IPR026881">
    <property type="entry name" value="WYL_dom"/>
</dbReference>
<dbReference type="PANTHER" id="PTHR34580">
    <property type="match status" value="1"/>
</dbReference>
<sequence>MATTKNAQIRYKTLDQCFGNQHKKFFISDLIAYCSQVLSEYFMEEVSISRRQIFDDMNFMKSEAGFSAPIESYKEGRRTYYRYAEPDFSILKKPISNNEREHLIEALETLNRLNALSGFDWVNSLQAKLNDQLQLEKMQQPIIEFEENTYLKGLNFLNPLYQYIAKKITIEVVYKSFKSEVPYKNLLSPYFLKQYNNRWFLFAWNHRVEKIQNLALDRIVSIDSRNEEFKPQDINFTDYFDEIIGVTNEWDKPVEKISIRLSPEILPYVQSKPLHGSQKVKDSILHLEVKINYELKSLILSFGEAMTVLSPPKLVEEIKNTIQKMKNNY</sequence>
<dbReference type="STRING" id="1071918.SAMN05421544_11252"/>
<dbReference type="Pfam" id="PF25583">
    <property type="entry name" value="WCX"/>
    <property type="match status" value="1"/>
</dbReference>
<dbReference type="Proteomes" id="UP000198517">
    <property type="component" value="Unassembled WGS sequence"/>
</dbReference>
<dbReference type="PANTHER" id="PTHR34580:SF9">
    <property type="entry name" value="SLL5097 PROTEIN"/>
    <property type="match status" value="1"/>
</dbReference>
<dbReference type="OrthoDB" id="43316at2"/>
<dbReference type="InterPro" id="IPR051534">
    <property type="entry name" value="CBASS_pafABC_assoc_protein"/>
</dbReference>
<keyword evidence="3" id="KW-0238">DNA-binding</keyword>
<evidence type="ECO:0000313" key="4">
    <source>
        <dbReference type="Proteomes" id="UP000198517"/>
    </source>
</evidence>
<dbReference type="GO" id="GO:0003677">
    <property type="term" value="F:DNA binding"/>
    <property type="evidence" value="ECO:0007669"/>
    <property type="project" value="UniProtKB-KW"/>
</dbReference>
<protein>
    <submittedName>
        <fullName evidence="3">Predicted DNA-binding transcriptional regulator YafY, contains an HTH and WYL domains</fullName>
    </submittedName>
</protein>
<evidence type="ECO:0000313" key="3">
    <source>
        <dbReference type="EMBL" id="SDE54799.1"/>
    </source>
</evidence>
<dbReference type="RefSeq" id="WP_092737059.1">
    <property type="nucleotide sequence ID" value="NZ_FNAS01000012.1"/>
</dbReference>
<gene>
    <name evidence="3" type="ORF">SAMN05421544_11252</name>
</gene>
<accession>A0A1G7DTE9</accession>
<feature type="domain" description="WCX" evidence="2">
    <location>
        <begin position="254"/>
        <end position="325"/>
    </location>
</feature>